<evidence type="ECO:0000313" key="2">
    <source>
        <dbReference type="EMBL" id="AUH35112.1"/>
    </source>
</evidence>
<dbReference type="KEGG" id="paro:CUV01_00930"/>
<dbReference type="Proteomes" id="UP000233742">
    <property type="component" value="Chromosome"/>
</dbReference>
<sequence>MDKRSEALEEAMAHLTRVVDDLSEVVARQDAEIARLTRRVEALLRAAAERELDAGGSVPVADQRPPHW</sequence>
<evidence type="ECO:0000256" key="1">
    <source>
        <dbReference type="SAM" id="Coils"/>
    </source>
</evidence>
<dbReference type="AlphaFoldDB" id="A0A2K9F3Z7"/>
<accession>A0A2K9F3Z7</accession>
<dbReference type="Pfam" id="PF04102">
    <property type="entry name" value="SlyX"/>
    <property type="match status" value="1"/>
</dbReference>
<organism evidence="2 3">
    <name type="scientific">Paracoccus tegillarcae</name>
    <dbReference type="NCBI Taxonomy" id="1529068"/>
    <lineage>
        <taxon>Bacteria</taxon>
        <taxon>Pseudomonadati</taxon>
        <taxon>Pseudomonadota</taxon>
        <taxon>Alphaproteobacteria</taxon>
        <taxon>Rhodobacterales</taxon>
        <taxon>Paracoccaceae</taxon>
        <taxon>Paracoccus</taxon>
    </lineage>
</organism>
<gene>
    <name evidence="2" type="ORF">CUV01_00930</name>
</gene>
<dbReference type="InterPro" id="IPR007236">
    <property type="entry name" value="SlyX"/>
</dbReference>
<keyword evidence="3" id="KW-1185">Reference proteome</keyword>
<keyword evidence="1" id="KW-0175">Coiled coil</keyword>
<evidence type="ECO:0000313" key="3">
    <source>
        <dbReference type="Proteomes" id="UP000233742"/>
    </source>
</evidence>
<proteinExistence type="predicted"/>
<dbReference type="RefSeq" id="WP_101461764.1">
    <property type="nucleotide sequence ID" value="NZ_CP025408.1"/>
</dbReference>
<protein>
    <submittedName>
        <fullName evidence="2">SlyX protein</fullName>
    </submittedName>
</protein>
<reference evidence="2 3" key="1">
    <citation type="submission" date="2017-12" db="EMBL/GenBank/DDBJ databases">
        <authorList>
            <person name="Hurst M.R.H."/>
        </authorList>
    </citation>
    <scope>NUCLEOTIDE SEQUENCE [LARGE SCALE GENOMIC DNA]</scope>
    <source>
        <strain evidence="2 3">BM15</strain>
    </source>
</reference>
<feature type="coiled-coil region" evidence="1">
    <location>
        <begin position="5"/>
        <end position="53"/>
    </location>
</feature>
<name>A0A2K9F3Z7_9RHOB</name>
<dbReference type="EMBL" id="CP025408">
    <property type="protein sequence ID" value="AUH35112.1"/>
    <property type="molecule type" value="Genomic_DNA"/>
</dbReference>
<dbReference type="OrthoDB" id="285836at2"/>